<dbReference type="OrthoDB" id="427456at2759"/>
<evidence type="ECO:0000256" key="6">
    <source>
        <dbReference type="ARBA" id="ARBA00022989"/>
    </source>
</evidence>
<dbReference type="SUPFAM" id="SSF81324">
    <property type="entry name" value="Voltage-gated potassium channels"/>
    <property type="match status" value="1"/>
</dbReference>
<proteinExistence type="predicted"/>
<keyword evidence="4 10" id="KW-0812">Transmembrane</keyword>
<evidence type="ECO:0000256" key="3">
    <source>
        <dbReference type="ARBA" id="ARBA00022475"/>
    </source>
</evidence>
<dbReference type="PANTHER" id="PTHR46480:SF1">
    <property type="entry name" value="VOLTAGE-GATED HYDROGEN CHANNEL 1"/>
    <property type="match status" value="1"/>
</dbReference>
<evidence type="ECO:0000256" key="9">
    <source>
        <dbReference type="ARBA" id="ARBA00023303"/>
    </source>
</evidence>
<dbReference type="GO" id="GO:0030171">
    <property type="term" value="F:voltage-gated proton channel activity"/>
    <property type="evidence" value="ECO:0007669"/>
    <property type="project" value="InterPro"/>
</dbReference>
<dbReference type="GO" id="GO:0034702">
    <property type="term" value="C:monoatomic ion channel complex"/>
    <property type="evidence" value="ECO:0007669"/>
    <property type="project" value="UniProtKB-KW"/>
</dbReference>
<evidence type="ECO:0000256" key="5">
    <source>
        <dbReference type="ARBA" id="ARBA00022882"/>
    </source>
</evidence>
<dbReference type="Gene3D" id="1.20.120.350">
    <property type="entry name" value="Voltage-gated potassium channels. Chain C"/>
    <property type="match status" value="1"/>
</dbReference>
<evidence type="ECO:0000256" key="4">
    <source>
        <dbReference type="ARBA" id="ARBA00022692"/>
    </source>
</evidence>
<keyword evidence="6 10" id="KW-1133">Transmembrane helix</keyword>
<keyword evidence="9" id="KW-0407">Ion channel</keyword>
<organism evidence="11 12">
    <name type="scientific">Brachionus calyciflorus</name>
    <dbReference type="NCBI Taxonomy" id="104777"/>
    <lineage>
        <taxon>Eukaryota</taxon>
        <taxon>Metazoa</taxon>
        <taxon>Spiralia</taxon>
        <taxon>Gnathifera</taxon>
        <taxon>Rotifera</taxon>
        <taxon>Eurotatoria</taxon>
        <taxon>Monogononta</taxon>
        <taxon>Pseudotrocha</taxon>
        <taxon>Ploima</taxon>
        <taxon>Brachionidae</taxon>
        <taxon>Brachionus</taxon>
    </lineage>
</organism>
<keyword evidence="5" id="KW-0851">Voltage-gated channel</keyword>
<dbReference type="Proteomes" id="UP000663879">
    <property type="component" value="Unassembled WGS sequence"/>
</dbReference>
<evidence type="ECO:0008006" key="13">
    <source>
        <dbReference type="Google" id="ProtNLM"/>
    </source>
</evidence>
<feature type="transmembrane region" description="Helical" evidence="10">
    <location>
        <begin position="176"/>
        <end position="198"/>
    </location>
</feature>
<name>A0A813TVT4_9BILA</name>
<protein>
    <recommendedName>
        <fullName evidence="13">Voltage-gated hydrogen channel 1</fullName>
    </recommendedName>
</protein>
<evidence type="ECO:0000256" key="10">
    <source>
        <dbReference type="SAM" id="Phobius"/>
    </source>
</evidence>
<keyword evidence="3" id="KW-1003">Cell membrane</keyword>
<accession>A0A813TVT4</accession>
<evidence type="ECO:0000256" key="8">
    <source>
        <dbReference type="ARBA" id="ARBA00023136"/>
    </source>
</evidence>
<gene>
    <name evidence="11" type="ORF">OXX778_LOCUS7268</name>
</gene>
<dbReference type="EMBL" id="CAJNOC010000919">
    <property type="protein sequence ID" value="CAF0817121.1"/>
    <property type="molecule type" value="Genomic_DNA"/>
</dbReference>
<evidence type="ECO:0000313" key="12">
    <source>
        <dbReference type="Proteomes" id="UP000663879"/>
    </source>
</evidence>
<evidence type="ECO:0000256" key="7">
    <source>
        <dbReference type="ARBA" id="ARBA00023065"/>
    </source>
</evidence>
<evidence type="ECO:0000256" key="1">
    <source>
        <dbReference type="ARBA" id="ARBA00004651"/>
    </source>
</evidence>
<reference evidence="11" key="1">
    <citation type="submission" date="2021-02" db="EMBL/GenBank/DDBJ databases">
        <authorList>
            <person name="Nowell W R."/>
        </authorList>
    </citation>
    <scope>NUCLEOTIDE SEQUENCE</scope>
    <source>
        <strain evidence="11">Ploen Becks lab</strain>
    </source>
</reference>
<evidence type="ECO:0000313" key="11">
    <source>
        <dbReference type="EMBL" id="CAF0817121.1"/>
    </source>
</evidence>
<feature type="transmembrane region" description="Helical" evidence="10">
    <location>
        <begin position="233"/>
        <end position="259"/>
    </location>
</feature>
<dbReference type="PANTHER" id="PTHR46480">
    <property type="entry name" value="F20B24.22"/>
    <property type="match status" value="1"/>
</dbReference>
<dbReference type="InterPro" id="IPR031846">
    <property type="entry name" value="Hvcn1"/>
</dbReference>
<evidence type="ECO:0000256" key="2">
    <source>
        <dbReference type="ARBA" id="ARBA00022448"/>
    </source>
</evidence>
<keyword evidence="2" id="KW-0813">Transport</keyword>
<feature type="transmembrane region" description="Helical" evidence="10">
    <location>
        <begin position="210"/>
        <end position="227"/>
    </location>
</feature>
<feature type="transmembrane region" description="Helical" evidence="10">
    <location>
        <begin position="96"/>
        <end position="117"/>
    </location>
</feature>
<comment type="subcellular location">
    <subcellularLocation>
        <location evidence="1">Cell membrane</location>
        <topology evidence="1">Multi-pass membrane protein</topology>
    </subcellularLocation>
</comment>
<keyword evidence="12" id="KW-1185">Reference proteome</keyword>
<dbReference type="AlphaFoldDB" id="A0A813TVT4"/>
<keyword evidence="7" id="KW-0406">Ion transport</keyword>
<comment type="caution">
    <text evidence="11">The sequence shown here is derived from an EMBL/GenBank/DDBJ whole genome shotgun (WGS) entry which is preliminary data.</text>
</comment>
<dbReference type="InterPro" id="IPR027359">
    <property type="entry name" value="Volt_channel_dom_sf"/>
</dbReference>
<keyword evidence="8 10" id="KW-0472">Membrane</keyword>
<dbReference type="GO" id="GO:0005886">
    <property type="term" value="C:plasma membrane"/>
    <property type="evidence" value="ECO:0007669"/>
    <property type="project" value="UniProtKB-SubCell"/>
</dbReference>
<sequence>MNKINTQLSDIEILIDQIDQHTNSNSNSNHIPKTHKNNKSKYDEKVFEEYIKRAKKSKRNSKIHFRLDKFRQAKKDRTTYGQIKYELEKLQISTNYHWIVIFLVALDCFCIGAELLIEFIQLTLINEEFNLASKTLSKDVIKLNETFILINSTNPFLFSIYETSNFHKILFNMEIFFKYLGTSILGLFIIEFFIKAIFIPRNFFFKIWEFIDAFIVVLSFSLNIYLFNRSHAVHSIIGLITLLRLWRITEIINAIVMVIETRNENKIEKLYKTVKFLDTKNEKMREKIFELEKFLIKKDEDVKN</sequence>